<organism evidence="3 4">
    <name type="scientific">Hortaea werneckii</name>
    <name type="common">Black yeast</name>
    <name type="synonym">Cladosporium werneckii</name>
    <dbReference type="NCBI Taxonomy" id="91943"/>
    <lineage>
        <taxon>Eukaryota</taxon>
        <taxon>Fungi</taxon>
        <taxon>Dikarya</taxon>
        <taxon>Ascomycota</taxon>
        <taxon>Pezizomycotina</taxon>
        <taxon>Dothideomycetes</taxon>
        <taxon>Dothideomycetidae</taxon>
        <taxon>Mycosphaerellales</taxon>
        <taxon>Teratosphaeriaceae</taxon>
        <taxon>Hortaea</taxon>
    </lineage>
</organism>
<protein>
    <recommendedName>
        <fullName evidence="2">Glutamyl-tRNA amidotransferase complex subunit Gta3 domain-containing protein</fullName>
    </recommendedName>
</protein>
<feature type="domain" description="Glutamyl-tRNA amidotransferase complex subunit Gta3" evidence="2">
    <location>
        <begin position="100"/>
        <end position="157"/>
    </location>
</feature>
<dbReference type="InterPro" id="IPR003837">
    <property type="entry name" value="GatC"/>
</dbReference>
<gene>
    <name evidence="3" type="ORF">D0859_13377</name>
</gene>
<dbReference type="SUPFAM" id="SSF141000">
    <property type="entry name" value="Glu-tRNAGln amidotransferase C subunit"/>
    <property type="match status" value="1"/>
</dbReference>
<sequence length="244" mass="26847">MTQPRTTKQRYYLGRRRGGSEWDKSNEVMGAASFVGRSTRLCAFAKANACGAIASQRAFSSTIIAQEAASRSSKGNVDIGELLSKPSWSVASLLPSKDEASSAPEISSNQLHHLLRLSALPPPKSPEEEQSMLSTLSAQLHFVKDIQAVDTTGVEPLRSFRDETAQGEAQAELGVEALKDALEKESVRGKYHKRIRRNKDVTEKKTRDWDPLANAQKKVGRFFVVEGEKAIERACYTAHVISDT</sequence>
<comment type="caution">
    <text evidence="3">The sequence shown here is derived from an EMBL/GenBank/DDBJ whole genome shotgun (WGS) entry which is preliminary data.</text>
</comment>
<evidence type="ECO:0000313" key="4">
    <source>
        <dbReference type="Proteomes" id="UP000281677"/>
    </source>
</evidence>
<dbReference type="PANTHER" id="PTHR15004">
    <property type="entry name" value="GLUTAMYL-TRNA(GLN) AMIDOTRANSFERASE SUBUNIT C, MITOCHONDRIAL"/>
    <property type="match status" value="1"/>
</dbReference>
<dbReference type="EMBL" id="QWIT01000552">
    <property type="protein sequence ID" value="RMZ22596.1"/>
    <property type="molecule type" value="Genomic_DNA"/>
</dbReference>
<dbReference type="GO" id="GO:0030956">
    <property type="term" value="C:glutamyl-tRNA(Gln) amidotransferase complex"/>
    <property type="evidence" value="ECO:0007669"/>
    <property type="project" value="TreeGrafter"/>
</dbReference>
<dbReference type="VEuPathDB" id="FungiDB:BTJ68_05546"/>
<evidence type="ECO:0000256" key="1">
    <source>
        <dbReference type="SAM" id="MobiDB-lite"/>
    </source>
</evidence>
<evidence type="ECO:0000313" key="3">
    <source>
        <dbReference type="EMBL" id="RMZ22596.1"/>
    </source>
</evidence>
<dbReference type="Pfam" id="PF20978">
    <property type="entry name" value="Gta3"/>
    <property type="match status" value="1"/>
</dbReference>
<name>A0A3M7IB78_HORWE</name>
<evidence type="ECO:0000259" key="2">
    <source>
        <dbReference type="Pfam" id="PF20978"/>
    </source>
</evidence>
<dbReference type="InterPro" id="IPR049545">
    <property type="entry name" value="Gta3_dom"/>
</dbReference>
<dbReference type="GO" id="GO:0006450">
    <property type="term" value="P:regulation of translational fidelity"/>
    <property type="evidence" value="ECO:0007669"/>
    <property type="project" value="InterPro"/>
</dbReference>
<dbReference type="GO" id="GO:0005739">
    <property type="term" value="C:mitochondrion"/>
    <property type="evidence" value="ECO:0007669"/>
    <property type="project" value="TreeGrafter"/>
</dbReference>
<dbReference type="PANTHER" id="PTHR15004:SF0">
    <property type="entry name" value="GLUTAMYL-TRNA(GLN) AMIDOTRANSFERASE SUBUNIT C, MITOCHONDRIAL"/>
    <property type="match status" value="1"/>
</dbReference>
<feature type="region of interest" description="Disordered" evidence="1">
    <location>
        <begin position="1"/>
        <end position="20"/>
    </location>
</feature>
<dbReference type="OrthoDB" id="5522061at2759"/>
<proteinExistence type="predicted"/>
<reference evidence="3 4" key="1">
    <citation type="journal article" date="2018" name="BMC Genomics">
        <title>Genomic evidence for intraspecific hybridization in a clonal and extremely halotolerant yeast.</title>
        <authorList>
            <person name="Gostincar C."/>
            <person name="Stajich J.E."/>
            <person name="Zupancic J."/>
            <person name="Zalar P."/>
            <person name="Gunde-Cimerman N."/>
        </authorList>
    </citation>
    <scope>NUCLEOTIDE SEQUENCE [LARGE SCALE GENOMIC DNA]</scope>
    <source>
        <strain evidence="3 4">EXF-120</strain>
    </source>
</reference>
<dbReference type="GO" id="GO:0070681">
    <property type="term" value="P:glutaminyl-tRNAGln biosynthesis via transamidation"/>
    <property type="evidence" value="ECO:0007669"/>
    <property type="project" value="TreeGrafter"/>
</dbReference>
<dbReference type="GO" id="GO:0032543">
    <property type="term" value="P:mitochondrial translation"/>
    <property type="evidence" value="ECO:0007669"/>
    <property type="project" value="TreeGrafter"/>
</dbReference>
<dbReference type="InterPro" id="IPR036113">
    <property type="entry name" value="Asp/Glu-ADT_sf_sub_c"/>
</dbReference>
<dbReference type="Proteomes" id="UP000281677">
    <property type="component" value="Unassembled WGS sequence"/>
</dbReference>
<accession>A0A3M7IB78</accession>
<dbReference type="AlphaFoldDB" id="A0A3M7IB78"/>